<dbReference type="Pfam" id="PF12796">
    <property type="entry name" value="Ank_2"/>
    <property type="match status" value="3"/>
</dbReference>
<protein>
    <submittedName>
        <fullName evidence="5">Uncharacterized protein</fullName>
    </submittedName>
</protein>
<evidence type="ECO:0000313" key="5">
    <source>
        <dbReference type="EMBL" id="CAC5380384.1"/>
    </source>
</evidence>
<gene>
    <name evidence="5" type="ORF">MCOR_16347</name>
</gene>
<dbReference type="Proteomes" id="UP000507470">
    <property type="component" value="Unassembled WGS sequence"/>
</dbReference>
<keyword evidence="2 3" id="KW-0040">ANK repeat</keyword>
<evidence type="ECO:0000313" key="6">
    <source>
        <dbReference type="Proteomes" id="UP000507470"/>
    </source>
</evidence>
<proteinExistence type="predicted"/>
<dbReference type="Gene3D" id="1.25.40.20">
    <property type="entry name" value="Ankyrin repeat-containing domain"/>
    <property type="match status" value="3"/>
</dbReference>
<dbReference type="GO" id="GO:0005634">
    <property type="term" value="C:nucleus"/>
    <property type="evidence" value="ECO:0007669"/>
    <property type="project" value="TreeGrafter"/>
</dbReference>
<dbReference type="PANTHER" id="PTHR24124">
    <property type="entry name" value="ANKYRIN REPEAT FAMILY A"/>
    <property type="match status" value="1"/>
</dbReference>
<dbReference type="SUPFAM" id="SSF48403">
    <property type="entry name" value="Ankyrin repeat"/>
    <property type="match status" value="1"/>
</dbReference>
<evidence type="ECO:0000256" key="1">
    <source>
        <dbReference type="ARBA" id="ARBA00022737"/>
    </source>
</evidence>
<dbReference type="InterPro" id="IPR002110">
    <property type="entry name" value="Ankyrin_rpt"/>
</dbReference>
<keyword evidence="6" id="KW-1185">Reference proteome</keyword>
<organism evidence="5 6">
    <name type="scientific">Mytilus coruscus</name>
    <name type="common">Sea mussel</name>
    <dbReference type="NCBI Taxonomy" id="42192"/>
    <lineage>
        <taxon>Eukaryota</taxon>
        <taxon>Metazoa</taxon>
        <taxon>Spiralia</taxon>
        <taxon>Lophotrochozoa</taxon>
        <taxon>Mollusca</taxon>
        <taxon>Bivalvia</taxon>
        <taxon>Autobranchia</taxon>
        <taxon>Pteriomorphia</taxon>
        <taxon>Mytilida</taxon>
        <taxon>Mytiloidea</taxon>
        <taxon>Mytilidae</taxon>
        <taxon>Mytilinae</taxon>
        <taxon>Mytilus</taxon>
    </lineage>
</organism>
<evidence type="ECO:0000256" key="3">
    <source>
        <dbReference type="PROSITE-ProRule" id="PRU00023"/>
    </source>
</evidence>
<dbReference type="SMART" id="SM00248">
    <property type="entry name" value="ANK"/>
    <property type="match status" value="4"/>
</dbReference>
<evidence type="ECO:0000256" key="4">
    <source>
        <dbReference type="SAM" id="Phobius"/>
    </source>
</evidence>
<dbReference type="GO" id="GO:0010468">
    <property type="term" value="P:regulation of gene expression"/>
    <property type="evidence" value="ECO:0007669"/>
    <property type="project" value="TreeGrafter"/>
</dbReference>
<feature type="repeat" description="ANK" evidence="3">
    <location>
        <begin position="531"/>
        <end position="563"/>
    </location>
</feature>
<dbReference type="InterPro" id="IPR036770">
    <property type="entry name" value="Ankyrin_rpt-contain_sf"/>
</dbReference>
<name>A0A6J8BC07_MYTCO</name>
<feature type="transmembrane region" description="Helical" evidence="4">
    <location>
        <begin position="762"/>
        <end position="780"/>
    </location>
</feature>
<keyword evidence="1" id="KW-0677">Repeat</keyword>
<reference evidence="5 6" key="1">
    <citation type="submission" date="2020-06" db="EMBL/GenBank/DDBJ databases">
        <authorList>
            <person name="Li R."/>
            <person name="Bekaert M."/>
        </authorList>
    </citation>
    <scope>NUCLEOTIDE SEQUENCE [LARGE SCALE GENOMIC DNA]</scope>
    <source>
        <strain evidence="6">wild</strain>
    </source>
</reference>
<dbReference type="AlphaFoldDB" id="A0A6J8BC07"/>
<sequence length="809" mass="93908">MRSQITSNKRFKNASTILNKEVINLESESNSISKEEKQKILIQHLTIKNLEKEITPEEVEIMCETNYAFPLLCKLVSNDEERFRKRIAFFRQPFSLLKEELDKMSNENKKLYCILVLCMLFNGSFSRILLYIDSDEYDAKINRIMQTCGLQRNMPKKELDDFALSAIGSYFIMENYSFRFIHDALEETTGWHFYTFDPTVMFSDCDISFIRDRVRVHSNENMNANVDENIVIIREDELNEDHITPLYTRVWTELNKGRFSSLLMGPDHLFKNRNFIRIFGTRFEYNQSKLGSKNIFWKTVSSERSTLNRPNFMKCVMHLSIDELQEKSVAISRVLFATSFRSTLMHWIVALGCNEFFQYAWSKMTNSDRNSILDVNCFSESKETPLYLAVKSGNYDMVSLLVKNGAKVNLRHVRGWFAMKVPIVVAFNKNELTSLILAYDFNQTELHNAVRHNDLENLKLNILSENIDSKTKSGWTVLHYAVLLNNLEAVKVLFREEFSQNDDSYFDFMQVDQKESLFRKLTPTVNTVDNNGLTAVHMAVINNNIEILSLLLSYKAKVKVFDVFNRTPLHYTKSESVTKLLLTQTIRKQCLGTNRNVEEGEEYDKMQMSAFRTMCCNITLHNSFRNICRDFVNMPDWEGNTPLHSVIKRCISKEETIDCVETLIVNGANPFLFDGIGTSALSLIKRSCDTVKYINNSAKYKQSIQKTCKEFASVMFILMTVTFGLAIHLSSLIRKERKNAFFCVEQFSEFGDITLVQVTRSINVILLTILLLVISIMFYMRQNLKDITGATERLLHELLKTLTERVFSK</sequence>
<dbReference type="PANTHER" id="PTHR24124:SF14">
    <property type="entry name" value="CHROMOSOME UNDETERMINED SCAFFOLD_25, WHOLE GENOME SHOTGUN SEQUENCE"/>
    <property type="match status" value="1"/>
</dbReference>
<evidence type="ECO:0000256" key="2">
    <source>
        <dbReference type="ARBA" id="ARBA00023043"/>
    </source>
</evidence>
<dbReference type="OrthoDB" id="6122878at2759"/>
<feature type="repeat" description="ANK" evidence="3">
    <location>
        <begin position="381"/>
        <end position="413"/>
    </location>
</feature>
<feature type="transmembrane region" description="Helical" evidence="4">
    <location>
        <begin position="711"/>
        <end position="729"/>
    </location>
</feature>
<accession>A0A6J8BC07</accession>
<keyword evidence="4" id="KW-1133">Transmembrane helix</keyword>
<dbReference type="PROSITE" id="PS50297">
    <property type="entry name" value="ANK_REP_REGION"/>
    <property type="match status" value="2"/>
</dbReference>
<dbReference type="EMBL" id="CACVKT020002885">
    <property type="protein sequence ID" value="CAC5380384.1"/>
    <property type="molecule type" value="Genomic_DNA"/>
</dbReference>
<keyword evidence="4" id="KW-0472">Membrane</keyword>
<dbReference type="PROSITE" id="PS50088">
    <property type="entry name" value="ANK_REPEAT"/>
    <property type="match status" value="2"/>
</dbReference>
<keyword evidence="4" id="KW-0812">Transmembrane</keyword>
<feature type="transmembrane region" description="Helical" evidence="4">
    <location>
        <begin position="111"/>
        <end position="132"/>
    </location>
</feature>